<keyword evidence="4 7" id="KW-1133">Transmembrane helix</keyword>
<keyword evidence="2" id="KW-1003">Cell membrane</keyword>
<protein>
    <recommendedName>
        <fullName evidence="12">ABC transport system permease protein</fullName>
    </recommendedName>
</protein>
<evidence type="ECO:0000256" key="6">
    <source>
        <dbReference type="SAM" id="Coils"/>
    </source>
</evidence>
<reference evidence="10" key="2">
    <citation type="journal article" date="2021" name="Data Brief">
        <title>Draft genome sequence data of the facultative, thermophilic, xylanolytic bacterium Paenibacillus sp. strain DA-C8.</title>
        <authorList>
            <person name="Chhe C."/>
            <person name="Uke A."/>
            <person name="Baramee S."/>
            <person name="Ungkulpasvich U."/>
            <person name="Tachaapaikoon C."/>
            <person name="Pason P."/>
            <person name="Waeonukul R."/>
            <person name="Ratanakhanokchai K."/>
            <person name="Kosugi A."/>
        </authorList>
    </citation>
    <scope>NUCLEOTIDE SEQUENCE</scope>
    <source>
        <strain evidence="10">DA-C8</strain>
    </source>
</reference>
<feature type="transmembrane region" description="Helical" evidence="7">
    <location>
        <begin position="889"/>
        <end position="910"/>
    </location>
</feature>
<sequence length="965" mass="107605">MNRAYRKNILRTITRSMGRYLAIFAIIALGVGFFAGLRQTKPAMIETVNQYVREYQLFDFRVLSTFGFTAEEIERAGRIEGVRTAAGAVFEDFIYQDETGNTGVLRAHSLTAGVNRPDLQAGRMPDQPNELLLDASFFPESMIGTVIRVSKDNPDGTKNSFNYSEYIVTGLARSPYYLNTERGTTALGNGKLSGFAYLPEDGFSFEYYEELYLVMDHDYEVYSEAYDEAAERWQDELEDEISKLVNERYERELEKARQEIADARAELAAETAKAEAELAEAKANLEDALAEIERGERRLAEARTVLSLKEAELMEQEQVLRLQLEQARQLGAPEVAAPIEAVLGQIEAGLKEIEANKAELSKQENELAKARQEWTEAAAEYEEAVQKLAQEIEGAEAEIRDAEAKLDSFAAPEIYVLSRETNAGYAAFRTDAGTVEGIGKVFPVFFFLIAALVCSTTMTRMVDDERTQIGTLRALGYSNAAIAGKYLIYAGSAAVIGCIAGYFIGIRVFPLTIWMAFDIMYGFAEITFVGDAALFAWSLAVSLLCSMGTAYAACRRELRHMPAQLIRPKAPPAGKRILLERIGFIWKRMKFLHKVTARNIFRFKKRLFMMILGIAGCTALVVTGYGLRDSIMNIVDYQFDEIMHHDLSVTFTEPLTEERAEEVLAEAGEGIMRHALLLETTVDVMRAAGDGVSKSVFLIAADGTAMKDFVHLHLDGEPVPYPQPGEAVLSRKLAEIIGAAVGDEISVRYGNTTAVLKVSGIFENYVQHYIYVAADRFAETFGEPYEPKTLYLILEEGADEYAAAATLSDLENTANVTVIQNIRSTVENTMQQMNYVILLVIFCAGALAFIVLFNLTNINITERVREIATLKVLGFFPNETRSYVFRENIVLSAMGIFVGLPLGVLLHRFVMDQIKIDMVSFQVTILPLSYVYSVLTVLAFTVFVNLLMNRKIERISMAESLKSIE</sequence>
<evidence type="ECO:0000256" key="1">
    <source>
        <dbReference type="ARBA" id="ARBA00004651"/>
    </source>
</evidence>
<keyword evidence="3 7" id="KW-0812">Transmembrane</keyword>
<feature type="transmembrane region" description="Helical" evidence="7">
    <location>
        <begin position="835"/>
        <end position="855"/>
    </location>
</feature>
<dbReference type="Pfam" id="PF02687">
    <property type="entry name" value="FtsX"/>
    <property type="match status" value="2"/>
</dbReference>
<evidence type="ECO:0000259" key="8">
    <source>
        <dbReference type="Pfam" id="PF02687"/>
    </source>
</evidence>
<dbReference type="GO" id="GO:0005886">
    <property type="term" value="C:plasma membrane"/>
    <property type="evidence" value="ECO:0007669"/>
    <property type="project" value="UniProtKB-SubCell"/>
</dbReference>
<comment type="caution">
    <text evidence="10">The sequence shown here is derived from an EMBL/GenBank/DDBJ whole genome shotgun (WGS) entry which is preliminary data.</text>
</comment>
<feature type="transmembrane region" description="Helical" evidence="7">
    <location>
        <begin position="607"/>
        <end position="627"/>
    </location>
</feature>
<dbReference type="Pfam" id="PF12704">
    <property type="entry name" value="MacB_PCD"/>
    <property type="match status" value="1"/>
</dbReference>
<dbReference type="Proteomes" id="UP000654993">
    <property type="component" value="Unassembled WGS sequence"/>
</dbReference>
<dbReference type="RefSeq" id="WP_200966547.1">
    <property type="nucleotide sequence ID" value="NZ_BMAQ01000014.1"/>
</dbReference>
<keyword evidence="6" id="KW-0175">Coiled coil</keyword>
<feature type="domain" description="MacB-like periplasmic core" evidence="9">
    <location>
        <begin position="609"/>
        <end position="808"/>
    </location>
</feature>
<feature type="coiled-coil region" evidence="6">
    <location>
        <begin position="239"/>
        <end position="405"/>
    </location>
</feature>
<dbReference type="InterPro" id="IPR003838">
    <property type="entry name" value="ABC3_permease_C"/>
</dbReference>
<feature type="transmembrane region" description="Helical" evidence="7">
    <location>
        <begin position="534"/>
        <end position="554"/>
    </location>
</feature>
<feature type="transmembrane region" description="Helical" evidence="7">
    <location>
        <begin position="486"/>
        <end position="514"/>
    </location>
</feature>
<evidence type="ECO:0000313" key="11">
    <source>
        <dbReference type="Proteomes" id="UP000654993"/>
    </source>
</evidence>
<feature type="domain" description="ABC3 transporter permease C-terminal" evidence="8">
    <location>
        <begin position="441"/>
        <end position="555"/>
    </location>
</feature>
<name>A0A916QCN3_9BACL</name>
<feature type="transmembrane region" description="Helical" evidence="7">
    <location>
        <begin position="20"/>
        <end position="37"/>
    </location>
</feature>
<feature type="domain" description="ABC3 transporter permease C-terminal" evidence="8">
    <location>
        <begin position="839"/>
        <end position="952"/>
    </location>
</feature>
<dbReference type="PANTHER" id="PTHR30287">
    <property type="entry name" value="MEMBRANE COMPONENT OF PREDICTED ABC SUPERFAMILY METABOLITE UPTAKE TRANSPORTER"/>
    <property type="match status" value="1"/>
</dbReference>
<organism evidence="10 11">
    <name type="scientific">Insulibacter thermoxylanivorax</name>
    <dbReference type="NCBI Taxonomy" id="2749268"/>
    <lineage>
        <taxon>Bacteria</taxon>
        <taxon>Bacillati</taxon>
        <taxon>Bacillota</taxon>
        <taxon>Bacilli</taxon>
        <taxon>Bacillales</taxon>
        <taxon>Paenibacillaceae</taxon>
        <taxon>Insulibacter</taxon>
    </lineage>
</organism>
<proteinExistence type="predicted"/>
<keyword evidence="11" id="KW-1185">Reference proteome</keyword>
<evidence type="ECO:0000256" key="5">
    <source>
        <dbReference type="ARBA" id="ARBA00023136"/>
    </source>
</evidence>
<accession>A0A916QCN3</accession>
<keyword evidence="5 7" id="KW-0472">Membrane</keyword>
<reference evidence="10" key="1">
    <citation type="submission" date="2020-08" db="EMBL/GenBank/DDBJ databases">
        <authorList>
            <person name="Uke A."/>
            <person name="Chhe C."/>
            <person name="Baramee S."/>
            <person name="Kosugi A."/>
        </authorList>
    </citation>
    <scope>NUCLEOTIDE SEQUENCE</scope>
    <source>
        <strain evidence="10">DA-C8</strain>
    </source>
</reference>
<dbReference type="InterPro" id="IPR025857">
    <property type="entry name" value="MacB_PCD"/>
</dbReference>
<feature type="transmembrane region" description="Helical" evidence="7">
    <location>
        <begin position="441"/>
        <end position="459"/>
    </location>
</feature>
<evidence type="ECO:0000256" key="7">
    <source>
        <dbReference type="SAM" id="Phobius"/>
    </source>
</evidence>
<gene>
    <name evidence="10" type="ORF">PRECH8_16010</name>
</gene>
<evidence type="ECO:0000256" key="3">
    <source>
        <dbReference type="ARBA" id="ARBA00022692"/>
    </source>
</evidence>
<feature type="transmembrane region" description="Helical" evidence="7">
    <location>
        <begin position="930"/>
        <end position="948"/>
    </location>
</feature>
<evidence type="ECO:0000259" key="9">
    <source>
        <dbReference type="Pfam" id="PF12704"/>
    </source>
</evidence>
<dbReference type="AlphaFoldDB" id="A0A916QCN3"/>
<dbReference type="EMBL" id="BMAQ01000014">
    <property type="protein sequence ID" value="GFR38305.1"/>
    <property type="molecule type" value="Genomic_DNA"/>
</dbReference>
<dbReference type="PANTHER" id="PTHR30287:SF1">
    <property type="entry name" value="INNER MEMBRANE PROTEIN"/>
    <property type="match status" value="1"/>
</dbReference>
<dbReference type="InterPro" id="IPR038766">
    <property type="entry name" value="Membrane_comp_ABC_pdt"/>
</dbReference>
<evidence type="ECO:0000313" key="10">
    <source>
        <dbReference type="EMBL" id="GFR38305.1"/>
    </source>
</evidence>
<evidence type="ECO:0000256" key="4">
    <source>
        <dbReference type="ARBA" id="ARBA00022989"/>
    </source>
</evidence>
<evidence type="ECO:0000256" key="2">
    <source>
        <dbReference type="ARBA" id="ARBA00022475"/>
    </source>
</evidence>
<comment type="subcellular location">
    <subcellularLocation>
        <location evidence="1">Cell membrane</location>
        <topology evidence="1">Multi-pass membrane protein</topology>
    </subcellularLocation>
</comment>
<evidence type="ECO:0008006" key="12">
    <source>
        <dbReference type="Google" id="ProtNLM"/>
    </source>
</evidence>